<accession>A0A1B7VZZ8</accession>
<dbReference type="PATRIC" id="fig|1710894.3.peg.1402"/>
<proteinExistence type="predicted"/>
<dbReference type="Proteomes" id="UP000092382">
    <property type="component" value="Unassembled WGS sequence"/>
</dbReference>
<comment type="caution">
    <text evidence="1">The sequence shown here is derived from an EMBL/GenBank/DDBJ whole genome shotgun (WGS) entry which is preliminary data.</text>
</comment>
<name>A0A1B7VZZ8_APHFL</name>
<dbReference type="AlphaFoldDB" id="A0A1B7VZZ8"/>
<evidence type="ECO:0000313" key="1">
    <source>
        <dbReference type="EMBL" id="OBQ26604.1"/>
    </source>
</evidence>
<reference evidence="1 2" key="1">
    <citation type="submission" date="2015-09" db="EMBL/GenBank/DDBJ databases">
        <title>Whole genome shotgun sequence assembly of Aphanizomenon flos-aquae UKL13.</title>
        <authorList>
            <person name="Driscoll C."/>
        </authorList>
    </citation>
    <scope>NUCLEOTIDE SEQUENCE [LARGE SCALE GENOMIC DNA]</scope>
    <source>
        <strain evidence="1">MDT13</strain>
    </source>
</reference>
<gene>
    <name evidence="1" type="ORF">AN481_04170</name>
</gene>
<dbReference type="STRING" id="1803587.GCA_001593825_00771"/>
<dbReference type="EMBL" id="LJOY01000009">
    <property type="protein sequence ID" value="OBQ26604.1"/>
    <property type="molecule type" value="Genomic_DNA"/>
</dbReference>
<sequence>MSIQEKLRKTIASEHQQIKNRQQSILMRASQELGLHQEMAHYWNPVQGKIDFTTQMLYGRSQATMS</sequence>
<protein>
    <submittedName>
        <fullName evidence="1">Glutamine synthetase</fullName>
    </submittedName>
</protein>
<evidence type="ECO:0000313" key="2">
    <source>
        <dbReference type="Proteomes" id="UP000092382"/>
    </source>
</evidence>
<organism evidence="1 2">
    <name type="scientific">Aphanizomenon flos-aquae LD13</name>
    <dbReference type="NCBI Taxonomy" id="1710894"/>
    <lineage>
        <taxon>Bacteria</taxon>
        <taxon>Bacillati</taxon>
        <taxon>Cyanobacteriota</taxon>
        <taxon>Cyanophyceae</taxon>
        <taxon>Nostocales</taxon>
        <taxon>Aphanizomenonaceae</taxon>
        <taxon>Aphanizomenon</taxon>
    </lineage>
</organism>